<dbReference type="GO" id="GO:0042128">
    <property type="term" value="P:nitrate assimilation"/>
    <property type="evidence" value="ECO:0007669"/>
    <property type="project" value="UniProtKB-KW"/>
</dbReference>
<dbReference type="Proteomes" id="UP000886632">
    <property type="component" value="Unassembled WGS sequence"/>
</dbReference>
<dbReference type="AlphaFoldDB" id="A0A935CCB3"/>
<protein>
    <submittedName>
        <fullName evidence="2">Nitrate reductase molybdenum cofactor assembly chaperone</fullName>
    </submittedName>
</protein>
<organism evidence="2 4">
    <name type="scientific">Candidatus Phosphoribacter hodrii</name>
    <dbReference type="NCBI Taxonomy" id="2953743"/>
    <lineage>
        <taxon>Bacteria</taxon>
        <taxon>Bacillati</taxon>
        <taxon>Actinomycetota</taxon>
        <taxon>Actinomycetes</taxon>
        <taxon>Micrococcales</taxon>
        <taxon>Dermatophilaceae</taxon>
        <taxon>Candidatus Phosphoribacter</taxon>
    </lineage>
</organism>
<sequence>MFRRSRHTAAPTRLPDDQLSIAWQVCSLLLDYPSEALLARLELARRAAGELPAYLAEPVCRVVDHLESTPLGQVQRDFVETFDHTRRGCLYLTYFTTGDTRKRGVALVRLKQAYRRAGVELTSGELPDHLAVVLEFGATADIEAAWRILNDYRASIEVLRISLQEKNSPWADAVVAISRTLPELAGDDAEAIAKLIEQGPPSEDVGLAPYAVDPRLNPLPDYLAVGADR</sequence>
<dbReference type="GO" id="GO:0016530">
    <property type="term" value="F:metallochaperone activity"/>
    <property type="evidence" value="ECO:0007669"/>
    <property type="project" value="TreeGrafter"/>
</dbReference>
<dbReference type="SUPFAM" id="SSF89155">
    <property type="entry name" value="TorD-like"/>
    <property type="match status" value="1"/>
</dbReference>
<dbReference type="Proteomes" id="UP000718281">
    <property type="component" value="Unassembled WGS sequence"/>
</dbReference>
<evidence type="ECO:0000313" key="4">
    <source>
        <dbReference type="Proteomes" id="UP000718281"/>
    </source>
</evidence>
<dbReference type="GO" id="GO:0051082">
    <property type="term" value="F:unfolded protein binding"/>
    <property type="evidence" value="ECO:0007669"/>
    <property type="project" value="InterPro"/>
</dbReference>
<dbReference type="PANTHER" id="PTHR43680:SF2">
    <property type="entry name" value="NITRATE REDUCTASE MOLYBDENUM COFACTOR ASSEMBLY CHAPERONE NARJ"/>
    <property type="match status" value="1"/>
</dbReference>
<dbReference type="EMBL" id="JADKGK010000019">
    <property type="protein sequence ID" value="MBL0003947.1"/>
    <property type="molecule type" value="Genomic_DNA"/>
</dbReference>
<dbReference type="NCBIfam" id="TIGR00684">
    <property type="entry name" value="narJ"/>
    <property type="match status" value="1"/>
</dbReference>
<gene>
    <name evidence="2" type="primary">narJ</name>
    <name evidence="2" type="ORF">IPF40_01395</name>
    <name evidence="3" type="ORF">IPP00_08125</name>
</gene>
<reference evidence="2 4" key="1">
    <citation type="submission" date="2020-10" db="EMBL/GenBank/DDBJ databases">
        <title>Connecting structure to function with the recovery of over 1000 high-quality activated sludge metagenome-assembled genomes encoding full-length rRNA genes using long-read sequencing.</title>
        <authorList>
            <person name="Singleton C.M."/>
            <person name="Petriglieri F."/>
            <person name="Kristensen J.M."/>
            <person name="Kirkegaard R.H."/>
            <person name="Michaelsen T.Y."/>
            <person name="Andersen M.H."/>
            <person name="Karst S.M."/>
            <person name="Dueholm M.S."/>
            <person name="Nielsen P.H."/>
            <person name="Albertsen M."/>
        </authorList>
    </citation>
    <scope>NUCLEOTIDE SEQUENCE [LARGE SCALE GENOMIC DNA]</scope>
    <source>
        <strain evidence="2">AalE_18-Q3-R2-46_BAT3C.188</strain>
        <strain evidence="3">Ribe_18-Q3-R11-54_MAXAC.001</strain>
    </source>
</reference>
<evidence type="ECO:0000313" key="3">
    <source>
        <dbReference type="EMBL" id="MBL0003947.1"/>
    </source>
</evidence>
<evidence type="ECO:0000313" key="2">
    <source>
        <dbReference type="EMBL" id="MBK6299748.1"/>
    </source>
</evidence>
<dbReference type="Pfam" id="PF02613">
    <property type="entry name" value="Nitrate_red_del"/>
    <property type="match status" value="1"/>
</dbReference>
<dbReference type="InterPro" id="IPR003765">
    <property type="entry name" value="NO3_reductase_chaperone_NarJ"/>
</dbReference>
<dbReference type="InterPro" id="IPR036411">
    <property type="entry name" value="TorD-like_sf"/>
</dbReference>
<dbReference type="GO" id="GO:0051131">
    <property type="term" value="P:chaperone-mediated protein complex assembly"/>
    <property type="evidence" value="ECO:0007669"/>
    <property type="project" value="InterPro"/>
</dbReference>
<dbReference type="EMBL" id="JADIXZ010000001">
    <property type="protein sequence ID" value="MBK6299748.1"/>
    <property type="molecule type" value="Genomic_DNA"/>
</dbReference>
<accession>A0A935CCB3</accession>
<dbReference type="InterPro" id="IPR020945">
    <property type="entry name" value="DMSO/NO3_reduct_chaperone"/>
</dbReference>
<comment type="caution">
    <text evidence="2">The sequence shown here is derived from an EMBL/GenBank/DDBJ whole genome shotgun (WGS) entry which is preliminary data.</text>
</comment>
<name>A0A935CCB3_9MICO</name>
<dbReference type="PANTHER" id="PTHR43680">
    <property type="entry name" value="NITRATE REDUCTASE MOLYBDENUM COFACTOR ASSEMBLY CHAPERONE"/>
    <property type="match status" value="1"/>
</dbReference>
<dbReference type="Gene3D" id="1.10.3480.10">
    <property type="entry name" value="TorD-like"/>
    <property type="match status" value="1"/>
</dbReference>
<proteinExistence type="predicted"/>
<evidence type="ECO:0000256" key="1">
    <source>
        <dbReference type="ARBA" id="ARBA00023063"/>
    </source>
</evidence>
<keyword evidence="1" id="KW-0534">Nitrate assimilation</keyword>